<accession>A0ABQ9G1I0</accession>
<sequence length="247" mass="28069">MRDEDSLELKTWLKRKHDRCSPEIQNEMLQLLANELVRRSVTAIHARNPVMYSVICDGTRDVSGKEQICICLRYVDEKLSPVEFFVGVYEAGSTTGEAVSNIVFDVLIRPQLSVSHLRGQAYDGASHMSGHKRGVQALVKVQLPLAPFINCAAHTANVVLQDSCGASYVIKNSLQLAHDIDDLFTERSFSSLRRLKTYLRSTMTQTRLNYVVLLSAYQKDLDLLDLNTIEYQFINRSDRRCHTFGKR</sequence>
<reference evidence="2 3" key="1">
    <citation type="submission" date="2023-02" db="EMBL/GenBank/DDBJ databases">
        <title>LHISI_Scaffold_Assembly.</title>
        <authorList>
            <person name="Stuart O.P."/>
            <person name="Cleave R."/>
            <person name="Magrath M.J.L."/>
            <person name="Mikheyev A.S."/>
        </authorList>
    </citation>
    <scope>NUCLEOTIDE SEQUENCE [LARGE SCALE GENOMIC DNA]</scope>
    <source>
        <strain evidence="2">Daus_M_001</strain>
        <tissue evidence="2">Leg muscle</tissue>
    </source>
</reference>
<dbReference type="PANTHER" id="PTHR45749">
    <property type="match status" value="1"/>
</dbReference>
<keyword evidence="3" id="KW-1185">Reference proteome</keyword>
<dbReference type="PANTHER" id="PTHR45749:SF21">
    <property type="entry name" value="DUF4371 DOMAIN-CONTAINING PROTEIN"/>
    <property type="match status" value="1"/>
</dbReference>
<evidence type="ECO:0000313" key="2">
    <source>
        <dbReference type="EMBL" id="KAJ8866346.1"/>
    </source>
</evidence>
<evidence type="ECO:0000259" key="1">
    <source>
        <dbReference type="Pfam" id="PF14291"/>
    </source>
</evidence>
<organism evidence="2 3">
    <name type="scientific">Dryococelus australis</name>
    <dbReference type="NCBI Taxonomy" id="614101"/>
    <lineage>
        <taxon>Eukaryota</taxon>
        <taxon>Metazoa</taxon>
        <taxon>Ecdysozoa</taxon>
        <taxon>Arthropoda</taxon>
        <taxon>Hexapoda</taxon>
        <taxon>Insecta</taxon>
        <taxon>Pterygota</taxon>
        <taxon>Neoptera</taxon>
        <taxon>Polyneoptera</taxon>
        <taxon>Phasmatodea</taxon>
        <taxon>Verophasmatodea</taxon>
        <taxon>Anareolatae</taxon>
        <taxon>Phasmatidae</taxon>
        <taxon>Eurycanthinae</taxon>
        <taxon>Dryococelus</taxon>
    </lineage>
</organism>
<dbReference type="InterPro" id="IPR025398">
    <property type="entry name" value="DUF4371"/>
</dbReference>
<name>A0ABQ9G1I0_9NEOP</name>
<gene>
    <name evidence="2" type="ORF">PR048_032189</name>
</gene>
<dbReference type="Proteomes" id="UP001159363">
    <property type="component" value="Chromosome 15"/>
</dbReference>
<proteinExistence type="predicted"/>
<protein>
    <recommendedName>
        <fullName evidence="1">DUF4371 domain-containing protein</fullName>
    </recommendedName>
</protein>
<dbReference type="Pfam" id="PF14291">
    <property type="entry name" value="DUF4371"/>
    <property type="match status" value="1"/>
</dbReference>
<evidence type="ECO:0000313" key="3">
    <source>
        <dbReference type="Proteomes" id="UP001159363"/>
    </source>
</evidence>
<feature type="domain" description="DUF4371" evidence="1">
    <location>
        <begin position="17"/>
        <end position="131"/>
    </location>
</feature>
<dbReference type="EMBL" id="JARBHB010000016">
    <property type="protein sequence ID" value="KAJ8866346.1"/>
    <property type="molecule type" value="Genomic_DNA"/>
</dbReference>
<comment type="caution">
    <text evidence="2">The sequence shown here is derived from an EMBL/GenBank/DDBJ whole genome shotgun (WGS) entry which is preliminary data.</text>
</comment>